<dbReference type="EMBL" id="BAAADD010000008">
    <property type="protein sequence ID" value="GAA0578401.1"/>
    <property type="molecule type" value="Genomic_DNA"/>
</dbReference>
<reference evidence="3 4" key="1">
    <citation type="journal article" date="2019" name="Int. J. Syst. Evol. Microbiol.">
        <title>The Global Catalogue of Microorganisms (GCM) 10K type strain sequencing project: providing services to taxonomists for standard genome sequencing and annotation.</title>
        <authorList>
            <consortium name="The Broad Institute Genomics Platform"/>
            <consortium name="The Broad Institute Genome Sequencing Center for Infectious Disease"/>
            <person name="Wu L."/>
            <person name="Ma J."/>
        </authorList>
    </citation>
    <scope>NUCLEOTIDE SEQUENCE [LARGE SCALE GENOMIC DNA]</scope>
    <source>
        <strain evidence="3 4">JCM 15089</strain>
    </source>
</reference>
<feature type="domain" description="Acetyl xylan esterase" evidence="2">
    <location>
        <begin position="175"/>
        <end position="356"/>
    </location>
</feature>
<dbReference type="PANTHER" id="PTHR40111:SF1">
    <property type="entry name" value="CEPHALOSPORIN-C DEACETYLASE"/>
    <property type="match status" value="1"/>
</dbReference>
<evidence type="ECO:0000313" key="3">
    <source>
        <dbReference type="EMBL" id="GAA0578401.1"/>
    </source>
</evidence>
<feature type="chain" id="PRO_5045944094" description="Acetyl xylan esterase domain-containing protein" evidence="1">
    <location>
        <begin position="22"/>
        <end position="477"/>
    </location>
</feature>
<sequence length="477" mass="50369">MKFRVVFALAALIAATTAAPAAELNFKPINGNGIYAVGEKVGWLVTPAPGATTKALYTYTIRSNGSAEIGKGTLDLSKGGGEIAVTLDKPGMVYVTIDRAPVAGPTPEEAAKINTKLKAVVTKKDKALKPIFAKYPDLCLISEPCAATPAVTGLPPIQSHLAIVGAAVAPSKIAPSAPAPADFDAFWAGKLAELAKVPVNPVLTEIPAPLPGIKFYKVKLDSLNSHVQGYLAVPDKKGPFPAMIQYQWAGVYALIPWNCASRAQQGWLCLNVDSHDMAPDSATGAPLDYPAVGNTSRETSYFLNMYLRDTRALDWVRSLPEWNKKTVVVTGTSMGGHQSLVTAGLNPGKVTAVVVNEPSGGDTQAALKGRLPAFPNWAVTNPAVAEASSYFDTANFAPKITAPTVAAIGFIDTVCPPASILSAVNRIPAPHEIIPMPESEHNNYTPDKQAAWLQRSEEIFATLLHGGTFVPDETIAK</sequence>
<gene>
    <name evidence="3" type="ORF">GCM10008942_29090</name>
</gene>
<keyword evidence="1" id="KW-0732">Signal</keyword>
<feature type="signal peptide" evidence="1">
    <location>
        <begin position="1"/>
        <end position="21"/>
    </location>
</feature>
<dbReference type="InterPro" id="IPR029058">
    <property type="entry name" value="AB_hydrolase_fold"/>
</dbReference>
<dbReference type="InterPro" id="IPR039069">
    <property type="entry name" value="CE7"/>
</dbReference>
<proteinExistence type="predicted"/>
<dbReference type="SUPFAM" id="SSF53474">
    <property type="entry name" value="alpha/beta-Hydrolases"/>
    <property type="match status" value="1"/>
</dbReference>
<comment type="caution">
    <text evidence="3">The sequence shown here is derived from an EMBL/GenBank/DDBJ whole genome shotgun (WGS) entry which is preliminary data.</text>
</comment>
<dbReference type="PANTHER" id="PTHR40111">
    <property type="entry name" value="CEPHALOSPORIN-C DEACETYLASE"/>
    <property type="match status" value="1"/>
</dbReference>
<dbReference type="RefSeq" id="WP_166936703.1">
    <property type="nucleotide sequence ID" value="NZ_BAAADD010000008.1"/>
</dbReference>
<keyword evidence="4" id="KW-1185">Reference proteome</keyword>
<accession>A0ABN1EZD3</accession>
<organism evidence="3 4">
    <name type="scientific">Rhizomicrobium electricum</name>
    <dbReference type="NCBI Taxonomy" id="480070"/>
    <lineage>
        <taxon>Bacteria</taxon>
        <taxon>Pseudomonadati</taxon>
        <taxon>Pseudomonadota</taxon>
        <taxon>Alphaproteobacteria</taxon>
        <taxon>Micropepsales</taxon>
        <taxon>Micropepsaceae</taxon>
        <taxon>Rhizomicrobium</taxon>
    </lineage>
</organism>
<dbReference type="InterPro" id="IPR008391">
    <property type="entry name" value="AXE1_dom"/>
</dbReference>
<name>A0ABN1EZD3_9PROT</name>
<dbReference type="Gene3D" id="3.40.50.1820">
    <property type="entry name" value="alpha/beta hydrolase"/>
    <property type="match status" value="1"/>
</dbReference>
<dbReference type="Proteomes" id="UP001499951">
    <property type="component" value="Unassembled WGS sequence"/>
</dbReference>
<evidence type="ECO:0000256" key="1">
    <source>
        <dbReference type="SAM" id="SignalP"/>
    </source>
</evidence>
<evidence type="ECO:0000259" key="2">
    <source>
        <dbReference type="Pfam" id="PF05448"/>
    </source>
</evidence>
<dbReference type="Pfam" id="PF05448">
    <property type="entry name" value="AXE1"/>
    <property type="match status" value="2"/>
</dbReference>
<protein>
    <recommendedName>
        <fullName evidence="2">Acetyl xylan esterase domain-containing protein</fullName>
    </recommendedName>
</protein>
<evidence type="ECO:0000313" key="4">
    <source>
        <dbReference type="Proteomes" id="UP001499951"/>
    </source>
</evidence>
<feature type="domain" description="Acetyl xylan esterase" evidence="2">
    <location>
        <begin position="384"/>
        <end position="454"/>
    </location>
</feature>